<keyword evidence="1" id="KW-0732">Signal</keyword>
<keyword evidence="3" id="KW-1185">Reference proteome</keyword>
<organism evidence="2 3">
    <name type="scientific">Microvirga flocculans</name>
    <dbReference type="NCBI Taxonomy" id="217168"/>
    <lineage>
        <taxon>Bacteria</taxon>
        <taxon>Pseudomonadati</taxon>
        <taxon>Pseudomonadota</taxon>
        <taxon>Alphaproteobacteria</taxon>
        <taxon>Hyphomicrobiales</taxon>
        <taxon>Methylobacteriaceae</taxon>
        <taxon>Microvirga</taxon>
    </lineage>
</organism>
<sequence length="105" mass="11062">MTDRSLRLGRISLAACLALLAASAQALGQSHPMTLRMACAQARALVATQGAIVLSTSPFTYDRYVGAYGYCALGEIATPAWVPTADVAECPVGYRCLGRNVPSRN</sequence>
<accession>A0A7W6N7C2</accession>
<proteinExistence type="predicted"/>
<evidence type="ECO:0000256" key="1">
    <source>
        <dbReference type="SAM" id="SignalP"/>
    </source>
</evidence>
<feature type="chain" id="PRO_5031179099" evidence="1">
    <location>
        <begin position="27"/>
        <end position="105"/>
    </location>
</feature>
<evidence type="ECO:0000313" key="3">
    <source>
        <dbReference type="Proteomes" id="UP000519439"/>
    </source>
</evidence>
<reference evidence="2 3" key="1">
    <citation type="submission" date="2020-08" db="EMBL/GenBank/DDBJ databases">
        <title>Genomic Encyclopedia of Type Strains, Phase IV (KMG-IV): sequencing the most valuable type-strain genomes for metagenomic binning, comparative biology and taxonomic classification.</title>
        <authorList>
            <person name="Goeker M."/>
        </authorList>
    </citation>
    <scope>NUCLEOTIDE SEQUENCE [LARGE SCALE GENOMIC DNA]</scope>
    <source>
        <strain evidence="2 3">DSM 15743</strain>
    </source>
</reference>
<dbReference type="Proteomes" id="UP000519439">
    <property type="component" value="Unassembled WGS sequence"/>
</dbReference>
<dbReference type="EMBL" id="JACIDC010000004">
    <property type="protein sequence ID" value="MBB4039958.1"/>
    <property type="molecule type" value="Genomic_DNA"/>
</dbReference>
<name>A0A7W6N7C2_9HYPH</name>
<feature type="signal peptide" evidence="1">
    <location>
        <begin position="1"/>
        <end position="26"/>
    </location>
</feature>
<comment type="caution">
    <text evidence="2">The sequence shown here is derived from an EMBL/GenBank/DDBJ whole genome shotgun (WGS) entry which is preliminary data.</text>
</comment>
<protein>
    <submittedName>
        <fullName evidence="2">Putative membrane protein</fullName>
    </submittedName>
</protein>
<dbReference type="RefSeq" id="WP_027315484.1">
    <property type="nucleotide sequence ID" value="NZ_JACIDC010000004.1"/>
</dbReference>
<gene>
    <name evidence="2" type="ORF">GGR34_001605</name>
</gene>
<dbReference type="AlphaFoldDB" id="A0A7W6N7C2"/>
<evidence type="ECO:0000313" key="2">
    <source>
        <dbReference type="EMBL" id="MBB4039958.1"/>
    </source>
</evidence>